<gene>
    <name evidence="8" type="ORF">GCM10010468_56070</name>
</gene>
<dbReference type="Gene3D" id="3.40.50.12580">
    <property type="match status" value="1"/>
</dbReference>
<accession>A0ABP6QGV5</accession>
<keyword evidence="4" id="KW-0808">Transferase</keyword>
<evidence type="ECO:0000256" key="1">
    <source>
        <dbReference type="ARBA" id="ARBA00004202"/>
    </source>
</evidence>
<dbReference type="InterPro" id="IPR051612">
    <property type="entry name" value="Teichoic_Acid_Biosynth"/>
</dbReference>
<dbReference type="Pfam" id="PF00535">
    <property type="entry name" value="Glycos_transf_2"/>
    <property type="match status" value="1"/>
</dbReference>
<dbReference type="InterPro" id="IPR029044">
    <property type="entry name" value="Nucleotide-diphossugar_trans"/>
</dbReference>
<evidence type="ECO:0000256" key="5">
    <source>
        <dbReference type="ARBA" id="ARBA00022944"/>
    </source>
</evidence>
<dbReference type="SUPFAM" id="SSF53756">
    <property type="entry name" value="UDP-Glycosyltransferase/glycogen phosphorylase"/>
    <property type="match status" value="1"/>
</dbReference>
<dbReference type="Gene3D" id="3.90.550.10">
    <property type="entry name" value="Spore Coat Polysaccharide Biosynthesis Protein SpsA, Chain A"/>
    <property type="match status" value="1"/>
</dbReference>
<evidence type="ECO:0000256" key="6">
    <source>
        <dbReference type="ARBA" id="ARBA00023136"/>
    </source>
</evidence>
<keyword evidence="3" id="KW-1003">Cell membrane</keyword>
<dbReference type="PANTHER" id="PTHR37316:SF3">
    <property type="entry name" value="TEICHOIC ACID GLYCEROL-PHOSPHATE TRANSFERASE"/>
    <property type="match status" value="1"/>
</dbReference>
<protein>
    <recommendedName>
        <fullName evidence="7">Glycosyltransferase 2-like domain-containing protein</fullName>
    </recommendedName>
</protein>
<keyword evidence="6" id="KW-0472">Membrane</keyword>
<dbReference type="PANTHER" id="PTHR37316">
    <property type="entry name" value="TEICHOIC ACID GLYCEROL-PHOSPHATE PRIMASE"/>
    <property type="match status" value="1"/>
</dbReference>
<keyword evidence="5" id="KW-0777">Teichoic acid biosynthesis</keyword>
<keyword evidence="9" id="KW-1185">Reference proteome</keyword>
<evidence type="ECO:0000259" key="7">
    <source>
        <dbReference type="Pfam" id="PF00535"/>
    </source>
</evidence>
<name>A0ABP6QGV5_9ACTN</name>
<sequence>MSPKLSVVVPVHDVEDYLAACLDSLAAQTLTDLEVVMVDDGSTDASSVIAKAMAGRDPRFRLVQQDPAGPGPARNAGVRLASGEYLAFADADDVVPPDAYRLMVASLDRTGSDFATGAVERLQDGRLVRSVLHQGLHAERLERTHVSRHEVLVRDRTPWNKVFRRSFWDAHLFVFPAGLYEDPPVNVRAHAVAKAVDVLPEVVYHWRKRDGSITEERYDSANLEQRLASARTVRDDLVVRAPKLVGAYDRHVLVDVELRVLFEGLERLDEAAGPLRIGAGLAAAMDPASVAGLPAIERLRLHLLATGAEDRLRELLRFERLGGTAATTVTRRGRRWYADLPFAGSEPDHLYDVTAELHPVARVDRCDWTDGVLRLEGHAYVRHLDAAGSSIRLWLVSARGLGLVRVPLTRVDRPDVTAGSGQSAVCYDASGFTAEIPATALRTLGRFRPADWRLYVEIVNQGVRRRRSLGNPGSAAQKWPAAVRLSGGLQAEAVAGPGQYLLRVRRIEAEITGHEVTGDGLVLSGRLAGRPGDRTMLVADSGSVKVRAVAATDGRDFRVVLPLADLAEPIGSGWTFKIGGRALRTELEDAVVPVPGGELAFTRTRFGTFRVVARTPVPTVTGVGWTSDGELRLTGVHSGRAEDPAVLRLRRRRSSEEYTVPLTWEDGGVFSASFRPAAMPGTWGEIPLGRGRWEVLGEDDTPVVVARSGFRSLPAPRVAGDHEVAVTLHKVDELGLKVEAALTPAERGKYAQARLSGTAYRAWRRRPVLDLAVFDAYKGRQYSCNPRGIFEEMRRRTGGEGGGIDCVWVTADGRFPVPDGARVVLAGSEAHYEALARARYVFGNFSQEPWYAKREGQTYVQCWHGTPLKRLGRDLREMSYKRTEGRDWTEHDVPQWDLLLAQNAFSVPLFRRAFGYDGEVLVSGYPRNDALHRPDAAARAAEVRRRLGVPEGKRVVMYAPTWRDDLHSAIGKRGFRLELDLNRLAGALGDDHVVLLRTHYLVTDRPAFRPGGGVIDVTTYPDIADLYLITDALMTDYSSAMFDFASTGRPMFFYTYDLERYRDHVRGFYFDFEAEAPGPLLRTPDEVFDALGELDAAHPGRERYADFAARYCPHEDGSAAGRVLDHLS</sequence>
<dbReference type="InterPro" id="IPR043148">
    <property type="entry name" value="TagF_C"/>
</dbReference>
<proteinExistence type="inferred from homology"/>
<organism evidence="8 9">
    <name type="scientific">Actinocorallia longicatena</name>
    <dbReference type="NCBI Taxonomy" id="111803"/>
    <lineage>
        <taxon>Bacteria</taxon>
        <taxon>Bacillati</taxon>
        <taxon>Actinomycetota</taxon>
        <taxon>Actinomycetes</taxon>
        <taxon>Streptosporangiales</taxon>
        <taxon>Thermomonosporaceae</taxon>
        <taxon>Actinocorallia</taxon>
    </lineage>
</organism>
<feature type="domain" description="Glycosyltransferase 2-like" evidence="7">
    <location>
        <begin position="6"/>
        <end position="166"/>
    </location>
</feature>
<dbReference type="InterPro" id="IPR007554">
    <property type="entry name" value="Glycerophosphate_synth"/>
</dbReference>
<evidence type="ECO:0000256" key="4">
    <source>
        <dbReference type="ARBA" id="ARBA00022679"/>
    </source>
</evidence>
<dbReference type="Gene3D" id="3.40.50.11820">
    <property type="match status" value="1"/>
</dbReference>
<dbReference type="CDD" id="cd00761">
    <property type="entry name" value="Glyco_tranf_GTA_type"/>
    <property type="match status" value="1"/>
</dbReference>
<dbReference type="InterPro" id="IPR001173">
    <property type="entry name" value="Glyco_trans_2-like"/>
</dbReference>
<evidence type="ECO:0000256" key="2">
    <source>
        <dbReference type="ARBA" id="ARBA00010488"/>
    </source>
</evidence>
<dbReference type="RefSeq" id="WP_344834066.1">
    <property type="nucleotide sequence ID" value="NZ_BAAAUV010000017.1"/>
</dbReference>
<dbReference type="SUPFAM" id="SSF53448">
    <property type="entry name" value="Nucleotide-diphospho-sugar transferases"/>
    <property type="match status" value="1"/>
</dbReference>
<comment type="caution">
    <text evidence="8">The sequence shown here is derived from an EMBL/GenBank/DDBJ whole genome shotgun (WGS) entry which is preliminary data.</text>
</comment>
<reference evidence="9" key="1">
    <citation type="journal article" date="2019" name="Int. J. Syst. Evol. Microbiol.">
        <title>The Global Catalogue of Microorganisms (GCM) 10K type strain sequencing project: providing services to taxonomists for standard genome sequencing and annotation.</title>
        <authorList>
            <consortium name="The Broad Institute Genomics Platform"/>
            <consortium name="The Broad Institute Genome Sequencing Center for Infectious Disease"/>
            <person name="Wu L."/>
            <person name="Ma J."/>
        </authorList>
    </citation>
    <scope>NUCLEOTIDE SEQUENCE [LARGE SCALE GENOMIC DNA]</scope>
    <source>
        <strain evidence="9">JCM 9377</strain>
    </source>
</reference>
<dbReference type="EMBL" id="BAAAUV010000017">
    <property type="protein sequence ID" value="GAA3227329.1"/>
    <property type="molecule type" value="Genomic_DNA"/>
</dbReference>
<evidence type="ECO:0000256" key="3">
    <source>
        <dbReference type="ARBA" id="ARBA00022475"/>
    </source>
</evidence>
<comment type="subcellular location">
    <subcellularLocation>
        <location evidence="1">Cell membrane</location>
        <topology evidence="1">Peripheral membrane protein</topology>
    </subcellularLocation>
</comment>
<comment type="similarity">
    <text evidence="2">Belongs to the CDP-glycerol glycerophosphotransferase family.</text>
</comment>
<dbReference type="Pfam" id="PF04464">
    <property type="entry name" value="Glyphos_transf"/>
    <property type="match status" value="1"/>
</dbReference>
<dbReference type="Proteomes" id="UP001501237">
    <property type="component" value="Unassembled WGS sequence"/>
</dbReference>
<evidence type="ECO:0000313" key="8">
    <source>
        <dbReference type="EMBL" id="GAA3227329.1"/>
    </source>
</evidence>
<dbReference type="InterPro" id="IPR043149">
    <property type="entry name" value="TagF_N"/>
</dbReference>
<evidence type="ECO:0000313" key="9">
    <source>
        <dbReference type="Proteomes" id="UP001501237"/>
    </source>
</evidence>